<evidence type="ECO:0000256" key="10">
    <source>
        <dbReference type="ARBA" id="ARBA00022833"/>
    </source>
</evidence>
<dbReference type="GO" id="GO:0005774">
    <property type="term" value="C:vacuolar membrane"/>
    <property type="evidence" value="ECO:0007669"/>
    <property type="project" value="TreeGrafter"/>
</dbReference>
<feature type="region of interest" description="Disordered" evidence="13">
    <location>
        <begin position="810"/>
        <end position="854"/>
    </location>
</feature>
<dbReference type="InterPro" id="IPR001841">
    <property type="entry name" value="Znf_RING"/>
</dbReference>
<dbReference type="InterPro" id="IPR036322">
    <property type="entry name" value="WD40_repeat_dom_sf"/>
</dbReference>
<feature type="repeat" description="WD" evidence="12">
    <location>
        <begin position="273"/>
        <end position="314"/>
    </location>
</feature>
<dbReference type="SUPFAM" id="SSF50978">
    <property type="entry name" value="WD40 repeat-like"/>
    <property type="match status" value="1"/>
</dbReference>
<evidence type="ECO:0000256" key="8">
    <source>
        <dbReference type="ARBA" id="ARBA00022737"/>
    </source>
</evidence>
<dbReference type="PROSITE" id="PS50082">
    <property type="entry name" value="WD_REPEATS_2"/>
    <property type="match status" value="2"/>
</dbReference>
<dbReference type="PROSITE" id="PS50089">
    <property type="entry name" value="ZF_RING_2"/>
    <property type="match status" value="1"/>
</dbReference>
<reference evidence="16" key="1">
    <citation type="submission" date="2016-05" db="EMBL/GenBank/DDBJ databases">
        <title>Comparative genomics of biotechnologically important yeasts.</title>
        <authorList>
            <consortium name="DOE Joint Genome Institute"/>
            <person name="Riley R."/>
            <person name="Haridas S."/>
            <person name="Wolfe K.H."/>
            <person name="Lopes M.R."/>
            <person name="Hittinger C.T."/>
            <person name="Goker M."/>
            <person name="Salamov A."/>
            <person name="Wisecaver J."/>
            <person name="Long T.M."/>
            <person name="Aerts A.L."/>
            <person name="Barry K."/>
            <person name="Choi C."/>
            <person name="Clum A."/>
            <person name="Coughlan A.Y."/>
            <person name="Deshpande S."/>
            <person name="Douglass A.P."/>
            <person name="Hanson S.J."/>
            <person name="Klenk H.-P."/>
            <person name="Labutti K."/>
            <person name="Lapidus A."/>
            <person name="Lindquist E."/>
            <person name="Lipzen A."/>
            <person name="Meier-Kolthoff J.P."/>
            <person name="Ohm R.A."/>
            <person name="Otillar R.P."/>
            <person name="Pangilinan J."/>
            <person name="Peng Y."/>
            <person name="Rokas A."/>
            <person name="Rosa C.A."/>
            <person name="Scheuner C."/>
            <person name="Sibirny A.A."/>
            <person name="Slot J.C."/>
            <person name="Stielow J.B."/>
            <person name="Sun H."/>
            <person name="Kurtzman C.P."/>
            <person name="Blackwell M."/>
            <person name="Grigoriev I.V."/>
            <person name="Jeffries T.W."/>
        </authorList>
    </citation>
    <scope>NUCLEOTIDE SEQUENCE [LARGE SCALE GENOMIC DNA]</scope>
    <source>
        <strain evidence="16">NRRL Y-17324</strain>
    </source>
</reference>
<dbReference type="SMART" id="SM00320">
    <property type="entry name" value="WD40"/>
    <property type="match status" value="3"/>
</dbReference>
<comment type="function">
    <text evidence="1">May be involved in a process influencing telomere capping.</text>
</comment>
<evidence type="ECO:0000256" key="9">
    <source>
        <dbReference type="ARBA" id="ARBA00022771"/>
    </source>
</evidence>
<dbReference type="PANTHER" id="PTHR46200:SF1">
    <property type="entry name" value="GATOR COMPLEX PROTEIN WDR24"/>
    <property type="match status" value="1"/>
</dbReference>
<sequence length="1070" mass="119613">MSSNSGNLLAKFAFNIYGALNQTPSQETVSHTSLSNGSTKSKVHEAFKSNRLVYAFDKEVTTLSQLNFPLRNLNPYESEISHHVVAGGRNFLRILALNEDQSRIIQEINVLEPTNSLYSNSRVPSTNKLNNINTIKTSGDLVACGLSNGLISIYRINSNGKSKLLYKLSDHKRCINSLDFMENDSPHNLISGSQDGTIKLWDLRSTTPKPVLTILSNSHSDPIRSCQYSPHSSVRNKTTILSVHDSGALCKFDLRSSGGTYNSQNIYSPDRKWNLHTGPALSLHVHPEKEYVLTGGRDQKMCVWNYSESALTSNRVIPEHMINTYGPVMKVRWSSTHNNSANQYGEALDSLQQSMDFGNVQSNPLYNYDFACLYLNDDSTITVYNLSRKYIPKEIIKAPGNKPYQNFIWAKNLKNNRKIWTITKSNVFSSYDLDSGDSIPESDISRPLDELSTVAMAWNNDFSSMSFVNQEKYEFEITDHESIASENENLEADLEAGDYSSLSNFAPNLGVFSSSLTTSPMEKPPIMRSYTYNPMHTKSPSPIPQMRSTNMLNEPTHTQSNLSNIFRPKILRTPSQTTQDSNFSVQSPIHNSNLPQSRKHVLVNHPSPYLVPLALPLPLNDHAVFEALSSNYLVAIPDGFNLIDVCLLNANIAASVNRFRDCQIWRLLSVSLAEDSSEPHEVLDDQDLKSAQQFYPEKDEDESKSILSDIGNFVGSYNSNSTLTTNYGGNATDRKDSNSDLVKPALSSSPKEMNTKLMEHKNGSSNNIIGTINQVRGGSHGTYPLARSNTSEDLDNENLNILHNAATNTGAIPSTGKAHVGSSSPGYFSQSHHSYSNHHHSSTALGISPGQQPLMNEEFSKSELNIVQERPEPSESVTKSELTKVLHDKPASKSERPWNTENLLKNTLEYASSQGDIILSATLTILFYDVFKIITKEAGLEWLALYVDILHRKRLFVTATKIINHAPRELLNELKTIGSKEVDLRFFCCYCQKLLVNEKSKHENKDSFGYWYCDECSKRQLNCIYCHEPCKGLVVAVSLKCGHRGHFGCLKEWFITEENSECPGGCDYSL</sequence>
<dbReference type="GO" id="GO:0016239">
    <property type="term" value="P:positive regulation of macroautophagy"/>
    <property type="evidence" value="ECO:0007669"/>
    <property type="project" value="TreeGrafter"/>
</dbReference>
<comment type="subcellular location">
    <subcellularLocation>
        <location evidence="2">Vacuole</location>
    </subcellularLocation>
</comment>
<comment type="similarity">
    <text evidence="3">Belongs to the WD repeat RTC1 family.</text>
</comment>
<dbReference type="CDD" id="cd16488">
    <property type="entry name" value="mRING-H2-C3H3C2_Mio-like"/>
    <property type="match status" value="1"/>
</dbReference>
<keyword evidence="6 12" id="KW-0853">WD repeat</keyword>
<keyword evidence="8" id="KW-0677">Repeat</keyword>
<feature type="region of interest" description="Disordered" evidence="13">
    <location>
        <begin position="772"/>
        <end position="794"/>
    </location>
</feature>
<feature type="non-terminal residue" evidence="15">
    <location>
        <position position="1070"/>
    </location>
</feature>
<keyword evidence="16" id="KW-1185">Reference proteome</keyword>
<feature type="compositionally biased region" description="Polar residues" evidence="13">
    <location>
        <begin position="843"/>
        <end position="854"/>
    </location>
</feature>
<dbReference type="OrthoDB" id="60955at2759"/>
<dbReference type="Pfam" id="PF17120">
    <property type="entry name" value="zf-RING_16"/>
    <property type="match status" value="1"/>
</dbReference>
<dbReference type="InterPro" id="IPR015943">
    <property type="entry name" value="WD40/YVTN_repeat-like_dom_sf"/>
</dbReference>
<organism evidence="15 16">
    <name type="scientific">Suhomyces tanzawaensis NRRL Y-17324</name>
    <dbReference type="NCBI Taxonomy" id="984487"/>
    <lineage>
        <taxon>Eukaryota</taxon>
        <taxon>Fungi</taxon>
        <taxon>Dikarya</taxon>
        <taxon>Ascomycota</taxon>
        <taxon>Saccharomycotina</taxon>
        <taxon>Pichiomycetes</taxon>
        <taxon>Debaryomycetaceae</taxon>
        <taxon>Suhomyces</taxon>
    </lineage>
</organism>
<dbReference type="EMBL" id="KV453911">
    <property type="protein sequence ID" value="ODV79568.1"/>
    <property type="molecule type" value="Genomic_DNA"/>
</dbReference>
<proteinExistence type="inferred from homology"/>
<protein>
    <recommendedName>
        <fullName evidence="4">Restriction of telomere capping protein 1</fullName>
    </recommendedName>
</protein>
<feature type="domain" description="RING-type" evidence="14">
    <location>
        <begin position="1023"/>
        <end position="1063"/>
    </location>
</feature>
<accession>A0A1E4SJA1</accession>
<dbReference type="GO" id="GO:0005829">
    <property type="term" value="C:cytosol"/>
    <property type="evidence" value="ECO:0007669"/>
    <property type="project" value="TreeGrafter"/>
</dbReference>
<dbReference type="STRING" id="984487.A0A1E4SJA1"/>
<keyword evidence="5" id="KW-0926">Vacuole</keyword>
<evidence type="ECO:0000256" key="5">
    <source>
        <dbReference type="ARBA" id="ARBA00022554"/>
    </source>
</evidence>
<dbReference type="PROSITE" id="PS50294">
    <property type="entry name" value="WD_REPEATS_REGION"/>
    <property type="match status" value="1"/>
</dbReference>
<dbReference type="Gene3D" id="2.130.10.10">
    <property type="entry name" value="YVTN repeat-like/Quinoprotein amine dehydrogenase"/>
    <property type="match status" value="1"/>
</dbReference>
<dbReference type="GO" id="GO:0008270">
    <property type="term" value="F:zinc ion binding"/>
    <property type="evidence" value="ECO:0007669"/>
    <property type="project" value="UniProtKB-KW"/>
</dbReference>
<evidence type="ECO:0000256" key="6">
    <source>
        <dbReference type="ARBA" id="ARBA00022574"/>
    </source>
</evidence>
<keyword evidence="7" id="KW-0479">Metal-binding</keyword>
<evidence type="ECO:0000256" key="2">
    <source>
        <dbReference type="ARBA" id="ARBA00004116"/>
    </source>
</evidence>
<feature type="region of interest" description="Disordered" evidence="13">
    <location>
        <begin position="725"/>
        <end position="750"/>
    </location>
</feature>
<feature type="region of interest" description="Disordered" evidence="13">
    <location>
        <begin position="868"/>
        <end position="898"/>
    </location>
</feature>
<dbReference type="Pfam" id="PF00400">
    <property type="entry name" value="WD40"/>
    <property type="match status" value="2"/>
</dbReference>
<dbReference type="InterPro" id="IPR019775">
    <property type="entry name" value="WD40_repeat_CS"/>
</dbReference>
<dbReference type="RefSeq" id="XP_020064690.1">
    <property type="nucleotide sequence ID" value="XM_020208251.1"/>
</dbReference>
<evidence type="ECO:0000256" key="4">
    <source>
        <dbReference type="ARBA" id="ARBA00015098"/>
    </source>
</evidence>
<evidence type="ECO:0000256" key="11">
    <source>
        <dbReference type="PROSITE-ProRule" id="PRU00175"/>
    </source>
</evidence>
<evidence type="ECO:0000313" key="15">
    <source>
        <dbReference type="EMBL" id="ODV79568.1"/>
    </source>
</evidence>
<evidence type="ECO:0000256" key="12">
    <source>
        <dbReference type="PROSITE-ProRule" id="PRU00221"/>
    </source>
</evidence>
<dbReference type="Proteomes" id="UP000094285">
    <property type="component" value="Unassembled WGS sequence"/>
</dbReference>
<evidence type="ECO:0000256" key="7">
    <source>
        <dbReference type="ARBA" id="ARBA00022723"/>
    </source>
</evidence>
<evidence type="ECO:0000256" key="1">
    <source>
        <dbReference type="ARBA" id="ARBA00002738"/>
    </source>
</evidence>
<name>A0A1E4SJA1_9ASCO</name>
<dbReference type="GeneID" id="30982388"/>
<feature type="compositionally biased region" description="Basic and acidic residues" evidence="13">
    <location>
        <begin position="881"/>
        <end position="898"/>
    </location>
</feature>
<evidence type="ECO:0000313" key="16">
    <source>
        <dbReference type="Proteomes" id="UP000094285"/>
    </source>
</evidence>
<keyword evidence="10" id="KW-0862">Zinc</keyword>
<gene>
    <name evidence="15" type="ORF">CANTADRAFT_28484</name>
</gene>
<dbReference type="PANTHER" id="PTHR46200">
    <property type="entry name" value="GATOR COMPLEX PROTEIN WDR24"/>
    <property type="match status" value="1"/>
</dbReference>
<dbReference type="GO" id="GO:0061700">
    <property type="term" value="C:GATOR2 complex"/>
    <property type="evidence" value="ECO:0007669"/>
    <property type="project" value="TreeGrafter"/>
</dbReference>
<dbReference type="GO" id="GO:1904263">
    <property type="term" value="P:positive regulation of TORC1 signaling"/>
    <property type="evidence" value="ECO:0007669"/>
    <property type="project" value="TreeGrafter"/>
</dbReference>
<keyword evidence="9 11" id="KW-0863">Zinc-finger</keyword>
<evidence type="ECO:0000256" key="13">
    <source>
        <dbReference type="SAM" id="MobiDB-lite"/>
    </source>
</evidence>
<evidence type="ECO:0000259" key="14">
    <source>
        <dbReference type="PROSITE" id="PS50089"/>
    </source>
</evidence>
<dbReference type="PROSITE" id="PS00678">
    <property type="entry name" value="WD_REPEATS_1"/>
    <property type="match status" value="1"/>
</dbReference>
<evidence type="ECO:0000256" key="3">
    <source>
        <dbReference type="ARBA" id="ARBA00008863"/>
    </source>
</evidence>
<dbReference type="AlphaFoldDB" id="A0A1E4SJA1"/>
<dbReference type="InterPro" id="IPR049566">
    <property type="entry name" value="WDR59_RTC1-like_RING_Znf"/>
</dbReference>
<dbReference type="InterPro" id="IPR001680">
    <property type="entry name" value="WD40_rpt"/>
</dbReference>
<dbReference type="InterPro" id="IPR037590">
    <property type="entry name" value="WDR24"/>
</dbReference>
<feature type="repeat" description="WD" evidence="12">
    <location>
        <begin position="168"/>
        <end position="205"/>
    </location>
</feature>